<keyword evidence="1" id="KW-0175">Coiled coil</keyword>
<feature type="coiled-coil region" evidence="1">
    <location>
        <begin position="82"/>
        <end position="109"/>
    </location>
</feature>
<protein>
    <recommendedName>
        <fullName evidence="4">Acetolactate synthase</fullName>
    </recommendedName>
</protein>
<accession>A0A1I5X7Y4</accession>
<dbReference type="Pfam" id="PF20107">
    <property type="entry name" value="DUF6497"/>
    <property type="match status" value="1"/>
</dbReference>
<dbReference type="AlphaFoldDB" id="A0A1I5X7Y4"/>
<dbReference type="Proteomes" id="UP000243106">
    <property type="component" value="Unassembled WGS sequence"/>
</dbReference>
<evidence type="ECO:0000256" key="1">
    <source>
        <dbReference type="SAM" id="Coils"/>
    </source>
</evidence>
<dbReference type="STRING" id="93684.SAMN05421853_103188"/>
<reference evidence="3" key="1">
    <citation type="submission" date="2016-10" db="EMBL/GenBank/DDBJ databases">
        <authorList>
            <person name="Varghese N."/>
            <person name="Submissions S."/>
        </authorList>
    </citation>
    <scope>NUCLEOTIDE SEQUENCE [LARGE SCALE GENOMIC DNA]</scope>
    <source>
        <strain evidence="3">JCM 10271</strain>
    </source>
</reference>
<sequence>MQRSQAALLAQDAGLSRPSAAPAGGALKRGRGCTTFLTSALIALAGPAVALEDPIELPSGRVVEFQELRFEVSESDDALLRFRFVSDELAETELDLERLSADMDHLCSEIALPSVPGEYPDPNRIIISIGSEATEFGVSRPDIVQVFEAYSIEDDRCIWEAF</sequence>
<gene>
    <name evidence="2" type="ORF">SAMN05421853_103188</name>
</gene>
<proteinExistence type="predicted"/>
<dbReference type="EMBL" id="FOXV01000003">
    <property type="protein sequence ID" value="SFQ27767.1"/>
    <property type="molecule type" value="Genomic_DNA"/>
</dbReference>
<evidence type="ECO:0000313" key="3">
    <source>
        <dbReference type="Proteomes" id="UP000243106"/>
    </source>
</evidence>
<evidence type="ECO:0000313" key="2">
    <source>
        <dbReference type="EMBL" id="SFQ27767.1"/>
    </source>
</evidence>
<evidence type="ECO:0008006" key="4">
    <source>
        <dbReference type="Google" id="ProtNLM"/>
    </source>
</evidence>
<organism evidence="2 3">
    <name type="scientific">Roseivivax halotolerans</name>
    <dbReference type="NCBI Taxonomy" id="93684"/>
    <lineage>
        <taxon>Bacteria</taxon>
        <taxon>Pseudomonadati</taxon>
        <taxon>Pseudomonadota</taxon>
        <taxon>Alphaproteobacteria</taxon>
        <taxon>Rhodobacterales</taxon>
        <taxon>Roseobacteraceae</taxon>
        <taxon>Roseivivax</taxon>
    </lineage>
</organism>
<dbReference type="InterPro" id="IPR045467">
    <property type="entry name" value="DUF6497"/>
</dbReference>
<name>A0A1I5X7Y4_9RHOB</name>
<keyword evidence="3" id="KW-1185">Reference proteome</keyword>